<sequence>MNSFKAFLTHFNRFSYFFVGFCFVFSLGCAAYFVFARTPRFLFAIKNDLLENPQLMRLIGEEEGYNLWYSGEETPNQTFRVTIHGQCPEASITICGTYRGEAYSVTDTVVVKCL</sequence>
<evidence type="ECO:0000313" key="3">
    <source>
        <dbReference type="Proteomes" id="UP000642468"/>
    </source>
</evidence>
<gene>
    <name evidence="2" type="ORF">IC231_12140</name>
</gene>
<protein>
    <submittedName>
        <fullName evidence="2">Uncharacterized protein</fullName>
    </submittedName>
</protein>
<feature type="transmembrane region" description="Helical" evidence="1">
    <location>
        <begin position="14"/>
        <end position="35"/>
    </location>
</feature>
<dbReference type="Proteomes" id="UP000642468">
    <property type="component" value="Unassembled WGS sequence"/>
</dbReference>
<dbReference type="EMBL" id="JACWZZ010000002">
    <property type="protein sequence ID" value="MBD2715788.1"/>
    <property type="molecule type" value="Genomic_DNA"/>
</dbReference>
<name>A0ABR8JJL1_9BACT</name>
<accession>A0ABR8JJL1</accession>
<evidence type="ECO:0000313" key="2">
    <source>
        <dbReference type="EMBL" id="MBD2715788.1"/>
    </source>
</evidence>
<organism evidence="2 3">
    <name type="scientific">Hymenobacter duratus</name>
    <dbReference type="NCBI Taxonomy" id="2771356"/>
    <lineage>
        <taxon>Bacteria</taxon>
        <taxon>Pseudomonadati</taxon>
        <taxon>Bacteroidota</taxon>
        <taxon>Cytophagia</taxon>
        <taxon>Cytophagales</taxon>
        <taxon>Hymenobacteraceae</taxon>
        <taxon>Hymenobacter</taxon>
    </lineage>
</organism>
<reference evidence="2 3" key="1">
    <citation type="submission" date="2020-09" db="EMBL/GenBank/DDBJ databases">
        <authorList>
            <person name="Kim M.K."/>
        </authorList>
    </citation>
    <scope>NUCLEOTIDE SEQUENCE [LARGE SCALE GENOMIC DNA]</scope>
    <source>
        <strain evidence="2 3">BT646</strain>
    </source>
</reference>
<keyword evidence="1" id="KW-0472">Membrane</keyword>
<comment type="caution">
    <text evidence="2">The sequence shown here is derived from an EMBL/GenBank/DDBJ whole genome shotgun (WGS) entry which is preliminary data.</text>
</comment>
<dbReference type="RefSeq" id="WP_190784755.1">
    <property type="nucleotide sequence ID" value="NZ_JACWZZ010000002.1"/>
</dbReference>
<evidence type="ECO:0000256" key="1">
    <source>
        <dbReference type="SAM" id="Phobius"/>
    </source>
</evidence>
<keyword evidence="3" id="KW-1185">Reference proteome</keyword>
<keyword evidence="1" id="KW-0812">Transmembrane</keyword>
<dbReference type="PROSITE" id="PS51257">
    <property type="entry name" value="PROKAR_LIPOPROTEIN"/>
    <property type="match status" value="1"/>
</dbReference>
<proteinExistence type="predicted"/>
<keyword evidence="1" id="KW-1133">Transmembrane helix</keyword>